<feature type="region of interest" description="Disordered" evidence="1">
    <location>
        <begin position="1"/>
        <end position="93"/>
    </location>
</feature>
<comment type="caution">
    <text evidence="2">The sequence shown here is derived from an EMBL/GenBank/DDBJ whole genome shotgun (WGS) entry which is preliminary data.</text>
</comment>
<gene>
    <name evidence="2" type="ORF">AVEN_103929_1</name>
</gene>
<reference evidence="2 3" key="1">
    <citation type="journal article" date="2019" name="Sci. Rep.">
        <title>Orb-weaving spider Araneus ventricosus genome elucidates the spidroin gene catalogue.</title>
        <authorList>
            <person name="Kono N."/>
            <person name="Nakamura H."/>
            <person name="Ohtoshi R."/>
            <person name="Moran D.A.P."/>
            <person name="Shinohara A."/>
            <person name="Yoshida Y."/>
            <person name="Fujiwara M."/>
            <person name="Mori M."/>
            <person name="Tomita M."/>
            <person name="Arakawa K."/>
        </authorList>
    </citation>
    <scope>NUCLEOTIDE SEQUENCE [LARGE SCALE GENOMIC DNA]</scope>
</reference>
<evidence type="ECO:0000313" key="2">
    <source>
        <dbReference type="EMBL" id="GBO39038.1"/>
    </source>
</evidence>
<keyword evidence="3" id="KW-1185">Reference proteome</keyword>
<accession>A0A4Y2WQP3</accession>
<proteinExistence type="predicted"/>
<feature type="compositionally biased region" description="Basic and acidic residues" evidence="1">
    <location>
        <begin position="31"/>
        <end position="47"/>
    </location>
</feature>
<evidence type="ECO:0000313" key="3">
    <source>
        <dbReference type="Proteomes" id="UP000499080"/>
    </source>
</evidence>
<organism evidence="2 3">
    <name type="scientific">Araneus ventricosus</name>
    <name type="common">Orbweaver spider</name>
    <name type="synonym">Epeira ventricosa</name>
    <dbReference type="NCBI Taxonomy" id="182803"/>
    <lineage>
        <taxon>Eukaryota</taxon>
        <taxon>Metazoa</taxon>
        <taxon>Ecdysozoa</taxon>
        <taxon>Arthropoda</taxon>
        <taxon>Chelicerata</taxon>
        <taxon>Arachnida</taxon>
        <taxon>Araneae</taxon>
        <taxon>Araneomorphae</taxon>
        <taxon>Entelegynae</taxon>
        <taxon>Araneoidea</taxon>
        <taxon>Araneidae</taxon>
        <taxon>Araneus</taxon>
    </lineage>
</organism>
<name>A0A4Y2WQP3_ARAVE</name>
<dbReference type="AlphaFoldDB" id="A0A4Y2WQP3"/>
<protein>
    <submittedName>
        <fullName evidence="2">Uncharacterized protein</fullName>
    </submittedName>
</protein>
<evidence type="ECO:0000256" key="1">
    <source>
        <dbReference type="SAM" id="MobiDB-lite"/>
    </source>
</evidence>
<dbReference type="EMBL" id="BGPR01063938">
    <property type="protein sequence ID" value="GBO39038.1"/>
    <property type="molecule type" value="Genomic_DNA"/>
</dbReference>
<dbReference type="Proteomes" id="UP000499080">
    <property type="component" value="Unassembled WGS sequence"/>
</dbReference>
<sequence>MASFSQFQLHRPEAQIPAHRPQVTGGGPQASRERDPHVQRHEGDGRLRPLPVDPLHPELREQGPQQLLPAGGDHQQLHQARRPLGRLQQRESDSTIFKDSSILLCLRGLKIAALKACSN</sequence>